<accession>A0ABU6CWX8</accession>
<evidence type="ECO:0000313" key="4">
    <source>
        <dbReference type="Proteomes" id="UP001308005"/>
    </source>
</evidence>
<comment type="similarity">
    <text evidence="1">Belongs to the GSP E family.</text>
</comment>
<gene>
    <name evidence="3" type="ORF">VSS37_10015</name>
</gene>
<dbReference type="Gene3D" id="3.40.50.300">
    <property type="entry name" value="P-loop containing nucleotide triphosphate hydrolases"/>
    <property type="match status" value="1"/>
</dbReference>
<reference evidence="3 4" key="2">
    <citation type="submission" date="2024-01" db="EMBL/GenBank/DDBJ databases">
        <authorList>
            <person name="Xie X."/>
        </authorList>
    </citation>
    <scope>NUCLEOTIDE SEQUENCE [LARGE SCALE GENOMIC DNA]</scope>
    <source>
        <strain evidence="3">SCUT-1</strain>
    </source>
</reference>
<dbReference type="EMBL" id="JAYMYJ010000094">
    <property type="protein sequence ID" value="MEB4591313.1"/>
    <property type="molecule type" value="Genomic_DNA"/>
</dbReference>
<comment type="caution">
    <text evidence="3">The sequence shown here is derived from an EMBL/GenBank/DDBJ whole genome shotgun (WGS) entry which is preliminary data.</text>
</comment>
<dbReference type="CDD" id="cd01131">
    <property type="entry name" value="PilT"/>
    <property type="match status" value="1"/>
</dbReference>
<dbReference type="PANTHER" id="PTHR30486:SF12">
    <property type="entry name" value="TYPE IV PILUS ATPASE PILU"/>
    <property type="match status" value="1"/>
</dbReference>
<sequence>MDRDSAVSYVHKLLAAMLEKNASDLYITADAAPSAKINSELTPLAGQPLNEQSARMLVRAIMNDRQLKQFEEEMECNFSISLPGKARFRVNAFTQRGCSGMVLRHIPSHIPGLKDLGLPPVLRDIVMTKRGLVIMVGATGSGKSTTLASMLDYRNDNSKGHIVTIEDPIEFVHQHKGCLITQREIGVDTSSYDVAMKNTLRQAPDVILLGEIRDRETMDYAVAYAETGHLCLSTLHANSSNQALDRIINFFPEERRPQLLMDLSLNLKAVVSQRLVRKAKGDGRLPAVEVMINTPLMADLILKGDVPGMKVLTSKSREQGMRTFDQALFDLIETRQITVQEGLRHADSQNDLRLRLKLESRFAKENDFFKGLDNMAIEPMETGR</sequence>
<dbReference type="NCBIfam" id="TIGR01420">
    <property type="entry name" value="pilT_fam"/>
    <property type="match status" value="1"/>
</dbReference>
<evidence type="ECO:0000256" key="1">
    <source>
        <dbReference type="ARBA" id="ARBA00006611"/>
    </source>
</evidence>
<dbReference type="InterPro" id="IPR001482">
    <property type="entry name" value="T2SS/T4SS_dom"/>
</dbReference>
<dbReference type="PROSITE" id="PS00662">
    <property type="entry name" value="T2SP_E"/>
    <property type="match status" value="1"/>
</dbReference>
<organism evidence="3 4">
    <name type="scientific">Candidatus Thiothrix phosphatis</name>
    <dbReference type="NCBI Taxonomy" id="3112415"/>
    <lineage>
        <taxon>Bacteria</taxon>
        <taxon>Pseudomonadati</taxon>
        <taxon>Pseudomonadota</taxon>
        <taxon>Gammaproteobacteria</taxon>
        <taxon>Thiotrichales</taxon>
        <taxon>Thiotrichaceae</taxon>
        <taxon>Thiothrix</taxon>
    </lineage>
</organism>
<evidence type="ECO:0000313" key="3">
    <source>
        <dbReference type="EMBL" id="MEB4591313.1"/>
    </source>
</evidence>
<dbReference type="Proteomes" id="UP001308005">
    <property type="component" value="Unassembled WGS sequence"/>
</dbReference>
<evidence type="ECO:0000259" key="2">
    <source>
        <dbReference type="PROSITE" id="PS00662"/>
    </source>
</evidence>
<dbReference type="InterPro" id="IPR006321">
    <property type="entry name" value="PilT/PilU"/>
</dbReference>
<dbReference type="RefSeq" id="WP_324694829.1">
    <property type="nucleotide sequence ID" value="NZ_JAYMYJ010000094.1"/>
</dbReference>
<dbReference type="SUPFAM" id="SSF52540">
    <property type="entry name" value="P-loop containing nucleoside triphosphate hydrolases"/>
    <property type="match status" value="1"/>
</dbReference>
<proteinExistence type="inferred from homology"/>
<protein>
    <submittedName>
        <fullName evidence="3">PilT/PilU family type 4a pilus ATPase</fullName>
    </submittedName>
</protein>
<feature type="domain" description="Bacterial type II secretion system protein E" evidence="2">
    <location>
        <begin position="200"/>
        <end position="214"/>
    </location>
</feature>
<name>A0ABU6CWX8_9GAMM</name>
<dbReference type="PANTHER" id="PTHR30486">
    <property type="entry name" value="TWITCHING MOTILITY PROTEIN PILT"/>
    <property type="match status" value="1"/>
</dbReference>
<dbReference type="Gene3D" id="3.30.450.90">
    <property type="match status" value="1"/>
</dbReference>
<reference evidence="4" key="1">
    <citation type="submission" date="2023-07" db="EMBL/GenBank/DDBJ databases">
        <title>The carbon used by Thiothrix.</title>
        <authorList>
            <person name="Chen L."/>
        </authorList>
    </citation>
    <scope>NUCLEOTIDE SEQUENCE [LARGE SCALE GENOMIC DNA]</scope>
</reference>
<keyword evidence="4" id="KW-1185">Reference proteome</keyword>
<dbReference type="Pfam" id="PF00437">
    <property type="entry name" value="T2SSE"/>
    <property type="match status" value="1"/>
</dbReference>
<dbReference type="InterPro" id="IPR050921">
    <property type="entry name" value="T4SS_GSP_E_ATPase"/>
</dbReference>
<dbReference type="InterPro" id="IPR027417">
    <property type="entry name" value="P-loop_NTPase"/>
</dbReference>